<feature type="transmembrane region" description="Helical" evidence="1">
    <location>
        <begin position="338"/>
        <end position="359"/>
    </location>
</feature>
<protein>
    <recommendedName>
        <fullName evidence="4">Glycosyltransferase RgtA/B/C/D-like domain-containing protein</fullName>
    </recommendedName>
</protein>
<name>A0A2K4ZBT7_9FIRM</name>
<feature type="transmembrane region" description="Helical" evidence="1">
    <location>
        <begin position="182"/>
        <end position="199"/>
    </location>
</feature>
<accession>A0A2K4ZBT7</accession>
<dbReference type="RefSeq" id="WP_146039963.1">
    <property type="nucleotide sequence ID" value="NZ_JANJZD010000003.1"/>
</dbReference>
<reference evidence="2 3" key="1">
    <citation type="submission" date="2018-01" db="EMBL/GenBank/DDBJ databases">
        <authorList>
            <person name="Gaut B.S."/>
            <person name="Morton B.R."/>
            <person name="Clegg M.T."/>
            <person name="Duvall M.R."/>
        </authorList>
    </citation>
    <scope>NUCLEOTIDE SEQUENCE [LARGE SCALE GENOMIC DNA]</scope>
    <source>
        <strain evidence="2">GP69</strain>
    </source>
</reference>
<dbReference type="AlphaFoldDB" id="A0A2K4ZBT7"/>
<sequence>MRQLKEDISFFLHQKMFVVILALTALGSYGFAVTHESIGIDDTMVDVYLNDGIEVLMGRWTIYLINKLFYLGEFMPHITEIGGVMILLLSVVLYCILLRRILGEKIGIGGYTAFACAFISQPFLGGLYLYYYHSGMDVGYLALALSLLFLLESFGRKGKKYFAYLTGSMLGLWIAVGCYESFIILYIMGLIMILFFRGMTDQNKLTFKLIFQKLALCAGLIVGCLVLRAVIQKVLIAIFSIQSEYSVESRALTACLEFFSDGNGLQNAFMLIKKYWLQYFVNAVVYFPVLVYVMSMVVFAVAAGVLTVKRKTGCYLLLFLGMMTTPFLLTLVEMMPPLYRTCQFMPFFIGCAVLLFYLVCNHKRWKKYGCVVFGFVAAMLIWNQAYEMNRIFYMDYKRYQYEKEVLTDIAKEVTQKYGRGSTVIFTGHYSSPYELADYYYIDYSSKEFGLICRLTDWLDPHLKEKYYSPYGYTFAFDMYHSMIEWGMYAFEYPGREFVNFLRMHGYSLQTVYEEALIQKADIYSENLPNWPEEGSVTEMDGYVIVHF</sequence>
<feature type="transmembrane region" description="Helical" evidence="1">
    <location>
        <begin position="211"/>
        <end position="231"/>
    </location>
</feature>
<feature type="transmembrane region" description="Helical" evidence="1">
    <location>
        <begin position="313"/>
        <end position="332"/>
    </location>
</feature>
<feature type="transmembrane region" description="Helical" evidence="1">
    <location>
        <begin position="74"/>
        <end position="96"/>
    </location>
</feature>
<proteinExistence type="predicted"/>
<evidence type="ECO:0008006" key="4">
    <source>
        <dbReference type="Google" id="ProtNLM"/>
    </source>
</evidence>
<dbReference type="Proteomes" id="UP000236311">
    <property type="component" value="Unassembled WGS sequence"/>
</dbReference>
<organism evidence="2 3">
    <name type="scientific">Acetatifactor muris</name>
    <dbReference type="NCBI Taxonomy" id="879566"/>
    <lineage>
        <taxon>Bacteria</taxon>
        <taxon>Bacillati</taxon>
        <taxon>Bacillota</taxon>
        <taxon>Clostridia</taxon>
        <taxon>Lachnospirales</taxon>
        <taxon>Lachnospiraceae</taxon>
        <taxon>Acetatifactor</taxon>
    </lineage>
</organism>
<gene>
    <name evidence="2" type="ORF">AMURIS_00617</name>
</gene>
<keyword evidence="3" id="KW-1185">Reference proteome</keyword>
<feature type="transmembrane region" description="Helical" evidence="1">
    <location>
        <begin position="368"/>
        <end position="386"/>
    </location>
</feature>
<keyword evidence="1" id="KW-0472">Membrane</keyword>
<evidence type="ECO:0000313" key="2">
    <source>
        <dbReference type="EMBL" id="SOY27912.1"/>
    </source>
</evidence>
<keyword evidence="1" id="KW-1133">Transmembrane helix</keyword>
<keyword evidence="1" id="KW-0812">Transmembrane</keyword>
<dbReference type="OrthoDB" id="1779470at2"/>
<evidence type="ECO:0000313" key="3">
    <source>
        <dbReference type="Proteomes" id="UP000236311"/>
    </source>
</evidence>
<dbReference type="EMBL" id="OFSM01000003">
    <property type="protein sequence ID" value="SOY27912.1"/>
    <property type="molecule type" value="Genomic_DNA"/>
</dbReference>
<evidence type="ECO:0000256" key="1">
    <source>
        <dbReference type="SAM" id="Phobius"/>
    </source>
</evidence>
<feature type="transmembrane region" description="Helical" evidence="1">
    <location>
        <begin position="279"/>
        <end position="306"/>
    </location>
</feature>
<feature type="transmembrane region" description="Helical" evidence="1">
    <location>
        <begin position="108"/>
        <end position="132"/>
    </location>
</feature>